<feature type="compositionally biased region" description="Low complexity" evidence="1">
    <location>
        <begin position="207"/>
        <end position="223"/>
    </location>
</feature>
<dbReference type="Proteomes" id="UP000812287">
    <property type="component" value="Unassembled WGS sequence"/>
</dbReference>
<evidence type="ECO:0000313" key="3">
    <source>
        <dbReference type="Proteomes" id="UP000812287"/>
    </source>
</evidence>
<gene>
    <name evidence="2" type="ORF">BT62DRAFT_1008065</name>
</gene>
<feature type="region of interest" description="Disordered" evidence="1">
    <location>
        <begin position="178"/>
        <end position="236"/>
    </location>
</feature>
<organism evidence="2 3">
    <name type="scientific">Guyanagaster necrorhizus</name>
    <dbReference type="NCBI Taxonomy" id="856835"/>
    <lineage>
        <taxon>Eukaryota</taxon>
        <taxon>Fungi</taxon>
        <taxon>Dikarya</taxon>
        <taxon>Basidiomycota</taxon>
        <taxon>Agaricomycotina</taxon>
        <taxon>Agaricomycetes</taxon>
        <taxon>Agaricomycetidae</taxon>
        <taxon>Agaricales</taxon>
        <taxon>Marasmiineae</taxon>
        <taxon>Physalacriaceae</taxon>
        <taxon>Guyanagaster</taxon>
    </lineage>
</organism>
<keyword evidence="3" id="KW-1185">Reference proteome</keyword>
<evidence type="ECO:0000313" key="2">
    <source>
        <dbReference type="EMBL" id="KAG7444400.1"/>
    </source>
</evidence>
<dbReference type="AlphaFoldDB" id="A0A9P7VPN7"/>
<dbReference type="OrthoDB" id="2924147at2759"/>
<accession>A0A9P7VPN7</accession>
<comment type="caution">
    <text evidence="2">The sequence shown here is derived from an EMBL/GenBank/DDBJ whole genome shotgun (WGS) entry which is preliminary data.</text>
</comment>
<name>A0A9P7VPN7_9AGAR</name>
<sequence length="337" mass="37182">MPLAAQKVDSFASVSQPLSASSDSNSKTVVRLAKENARLNALFKTTQTKLDLLERFVRFLAAFGVVPELMEKAEQAMWAASTPMAPQSLVPQTSSSFELAVDRQGYRVKKKEQAPHHISNCDYLMLEEPRVVESIERLYGQFSGTDLGSLEGSNTSVESTGIMVEQEDQTPKKIKAPLTFVPRPPTLKHKPTNFRPDTDYPPIPVKTRTSSTTRATPTSQSTPMQRTALVQRPSNQTTPIQRIGLQASVERHTSPGHFSSNPSTPLAKTVIDCATPLRRQKSSTIPVKGSLCRPMVSSAMRSVSAGQTSMMPRLSSQKRLLEPRKEKENVKRIVVSH</sequence>
<reference evidence="2" key="1">
    <citation type="submission" date="2020-11" db="EMBL/GenBank/DDBJ databases">
        <title>Adaptations for nitrogen fixation in a non-lichenized fungal sporocarp promotes dispersal by wood-feeding termites.</title>
        <authorList>
            <consortium name="DOE Joint Genome Institute"/>
            <person name="Koch R.A."/>
            <person name="Yoon G."/>
            <person name="Arayal U."/>
            <person name="Lail K."/>
            <person name="Amirebrahimi M."/>
            <person name="Labutti K."/>
            <person name="Lipzen A."/>
            <person name="Riley R."/>
            <person name="Barry K."/>
            <person name="Henrissat B."/>
            <person name="Grigoriev I.V."/>
            <person name="Herr J.R."/>
            <person name="Aime M.C."/>
        </authorList>
    </citation>
    <scope>NUCLEOTIDE SEQUENCE</scope>
    <source>
        <strain evidence="2">MCA 3950</strain>
    </source>
</reference>
<evidence type="ECO:0000256" key="1">
    <source>
        <dbReference type="SAM" id="MobiDB-lite"/>
    </source>
</evidence>
<dbReference type="RefSeq" id="XP_043037900.1">
    <property type="nucleotide sequence ID" value="XM_043177410.1"/>
</dbReference>
<dbReference type="EMBL" id="MU250540">
    <property type="protein sequence ID" value="KAG7444400.1"/>
    <property type="molecule type" value="Genomic_DNA"/>
</dbReference>
<protein>
    <submittedName>
        <fullName evidence="2">Uncharacterized protein</fullName>
    </submittedName>
</protein>
<proteinExistence type="predicted"/>
<dbReference type="GeneID" id="66099697"/>